<dbReference type="Proteomes" id="UP000297597">
    <property type="component" value="Unassembled WGS sequence"/>
</dbReference>
<evidence type="ECO:0000259" key="8">
    <source>
        <dbReference type="Pfam" id="PF02687"/>
    </source>
</evidence>
<evidence type="ECO:0008006" key="12">
    <source>
        <dbReference type="Google" id="ProtNLM"/>
    </source>
</evidence>
<sequence>MSILAKKLFRTIKTTRGQFLAVTAVVMLGITVYISMSTVSYNMIQSRDLFYREYNFADYYFQVIKAPEGVIRQIESVPGVIRATGRIQKDVPVLRENGERASARLTSYPLPMNTEVNRLHLLSGRLFEKYPETGEAEVLLDPQYAAANRLSPNDKVTIVAEGRQVSLTVVGAATAPEFVYPMKDAASLIPEPGNFGIFMVPHNQAQEILNLSGQVNQVVIKIAHGSDEKKIAERVKNILEPYGNLASYPRKQQLSDAVLSGEMDQLRIMARFLPSIFLGIAALIEFVMLGRMVKAQRSQIGTMKAIGYNNFQIMWHYSSYAVLVGALGALLGSLTGILLASFLSRVYAQFFNLPEVISGVSSLALLYGFILSLSVGAVAGLTASRGVLAIQPAESMQSGPPRGSGKIFLESWSRLWHRLDTTWKMCLRIIMRNRFRSAVTLLGVVFATGMMVVSFFFQDTVNVMINEYFSQKYDYFVRFTEPVKESELLDITRLDGVTRAEPVFEIPVKIHFAGRTQEELLIGLPGNTQMQRLKSQTGSDLRLPDRGLLISSSTARKLQVRVGDEVQVETLLPLGPTRRSNLKIMGVSQQFIGGMSYLTLAQTNLILQENQLISGAMLKLDPGKAHLVENKLNDMTGVSSLLSHKKEMESFAAQMDYMYYYIFVMVAFAVVLGFAIVYNASVISFAERKRELASLRVIGFTVQEVSGLLLKENLLQTLLGVALGLPFGRLLADYYIQAMMSSSDLYSTYTFKVVIYPLTYALSALGGIFFIMAAYRLAVRGVKTLDLVEVLKTRD</sequence>
<feature type="transmembrane region" description="Helical" evidence="7">
    <location>
        <begin position="20"/>
        <end position="44"/>
    </location>
</feature>
<feature type="domain" description="ABC3 transporter permease C-terminal" evidence="8">
    <location>
        <begin position="664"/>
        <end position="782"/>
    </location>
</feature>
<evidence type="ECO:0000256" key="3">
    <source>
        <dbReference type="ARBA" id="ARBA00022692"/>
    </source>
</evidence>
<evidence type="ECO:0000256" key="1">
    <source>
        <dbReference type="ARBA" id="ARBA00004651"/>
    </source>
</evidence>
<feature type="transmembrane region" description="Helical" evidence="7">
    <location>
        <begin position="658"/>
        <end position="680"/>
    </location>
</feature>
<comment type="caution">
    <text evidence="10">The sequence shown here is derived from an EMBL/GenBank/DDBJ whole genome shotgun (WGS) entry which is preliminary data.</text>
</comment>
<evidence type="ECO:0000256" key="2">
    <source>
        <dbReference type="ARBA" id="ARBA00022475"/>
    </source>
</evidence>
<gene>
    <name evidence="10" type="ORF">Pmgp_00968</name>
</gene>
<keyword evidence="3 7" id="KW-0812">Transmembrane</keyword>
<dbReference type="InterPro" id="IPR050250">
    <property type="entry name" value="Macrolide_Exporter_MacB"/>
</dbReference>
<dbReference type="RefSeq" id="WP_134212848.1">
    <property type="nucleotide sequence ID" value="NZ_QFFZ01000007.1"/>
</dbReference>
<feature type="transmembrane region" description="Helical" evidence="7">
    <location>
        <begin position="715"/>
        <end position="732"/>
    </location>
</feature>
<feature type="transmembrane region" description="Helical" evidence="7">
    <location>
        <begin position="364"/>
        <end position="388"/>
    </location>
</feature>
<dbReference type="InterPro" id="IPR025857">
    <property type="entry name" value="MacB_PCD"/>
</dbReference>
<dbReference type="GO" id="GO:0022857">
    <property type="term" value="F:transmembrane transporter activity"/>
    <property type="evidence" value="ECO:0007669"/>
    <property type="project" value="TreeGrafter"/>
</dbReference>
<keyword evidence="4 7" id="KW-1133">Transmembrane helix</keyword>
<feature type="domain" description="MacB-like periplasmic core" evidence="9">
    <location>
        <begin position="20"/>
        <end position="237"/>
    </location>
</feature>
<dbReference type="Pfam" id="PF12704">
    <property type="entry name" value="MacB_PCD"/>
    <property type="match status" value="2"/>
</dbReference>
<reference evidence="10 11" key="1">
    <citation type="journal article" date="2018" name="Environ. Microbiol.">
        <title>Novel energy conservation strategies and behaviour of Pelotomaculum schinkii driving syntrophic propionate catabolism.</title>
        <authorList>
            <person name="Hidalgo-Ahumada C.A.P."/>
            <person name="Nobu M.K."/>
            <person name="Narihiro T."/>
            <person name="Tamaki H."/>
            <person name="Liu W.T."/>
            <person name="Kamagata Y."/>
            <person name="Stams A.J.M."/>
            <person name="Imachi H."/>
            <person name="Sousa D.Z."/>
        </authorList>
    </citation>
    <scope>NUCLEOTIDE SEQUENCE [LARGE SCALE GENOMIC DNA]</scope>
    <source>
        <strain evidence="10 11">MGP</strain>
    </source>
</reference>
<protein>
    <recommendedName>
        <fullName evidence="12">ABC3 transporter permease protein domain-containing protein</fullName>
    </recommendedName>
</protein>
<evidence type="ECO:0000256" key="6">
    <source>
        <dbReference type="ARBA" id="ARBA00038076"/>
    </source>
</evidence>
<comment type="similarity">
    <text evidence="6">Belongs to the ABC-4 integral membrane protein family.</text>
</comment>
<feature type="transmembrane region" description="Helical" evidence="7">
    <location>
        <begin position="438"/>
        <end position="457"/>
    </location>
</feature>
<keyword evidence="5 7" id="KW-0472">Membrane</keyword>
<evidence type="ECO:0000256" key="7">
    <source>
        <dbReference type="SAM" id="Phobius"/>
    </source>
</evidence>
<dbReference type="PANTHER" id="PTHR30572">
    <property type="entry name" value="MEMBRANE COMPONENT OF TRANSPORTER-RELATED"/>
    <property type="match status" value="1"/>
</dbReference>
<proteinExistence type="inferred from homology"/>
<evidence type="ECO:0000256" key="5">
    <source>
        <dbReference type="ARBA" id="ARBA00023136"/>
    </source>
</evidence>
<dbReference type="EMBL" id="QFFZ01000007">
    <property type="protein sequence ID" value="TEB12351.1"/>
    <property type="molecule type" value="Genomic_DNA"/>
</dbReference>
<organism evidence="10 11">
    <name type="scientific">Pelotomaculum propionicicum</name>
    <dbReference type="NCBI Taxonomy" id="258475"/>
    <lineage>
        <taxon>Bacteria</taxon>
        <taxon>Bacillati</taxon>
        <taxon>Bacillota</taxon>
        <taxon>Clostridia</taxon>
        <taxon>Eubacteriales</taxon>
        <taxon>Desulfotomaculaceae</taxon>
        <taxon>Pelotomaculum</taxon>
    </lineage>
</organism>
<dbReference type="PANTHER" id="PTHR30572:SF4">
    <property type="entry name" value="ABC TRANSPORTER PERMEASE YTRF"/>
    <property type="match status" value="1"/>
</dbReference>
<dbReference type="OrthoDB" id="5137249at2"/>
<keyword evidence="11" id="KW-1185">Reference proteome</keyword>
<feature type="transmembrane region" description="Helical" evidence="7">
    <location>
        <begin position="268"/>
        <end position="289"/>
    </location>
</feature>
<dbReference type="Pfam" id="PF02687">
    <property type="entry name" value="FtsX"/>
    <property type="match status" value="2"/>
</dbReference>
<keyword evidence="2" id="KW-1003">Cell membrane</keyword>
<feature type="transmembrane region" description="Helical" evidence="7">
    <location>
        <begin position="320"/>
        <end position="344"/>
    </location>
</feature>
<feature type="domain" description="ABC3 transporter permease C-terminal" evidence="8">
    <location>
        <begin position="272"/>
        <end position="392"/>
    </location>
</feature>
<feature type="transmembrane region" description="Helical" evidence="7">
    <location>
        <begin position="753"/>
        <end position="775"/>
    </location>
</feature>
<evidence type="ECO:0000313" key="10">
    <source>
        <dbReference type="EMBL" id="TEB12351.1"/>
    </source>
</evidence>
<evidence type="ECO:0000313" key="11">
    <source>
        <dbReference type="Proteomes" id="UP000297597"/>
    </source>
</evidence>
<dbReference type="AlphaFoldDB" id="A0A4Y7RTZ8"/>
<evidence type="ECO:0000259" key="9">
    <source>
        <dbReference type="Pfam" id="PF12704"/>
    </source>
</evidence>
<name>A0A4Y7RTZ8_9FIRM</name>
<dbReference type="GO" id="GO:0005886">
    <property type="term" value="C:plasma membrane"/>
    <property type="evidence" value="ECO:0007669"/>
    <property type="project" value="UniProtKB-SubCell"/>
</dbReference>
<accession>A0A4Y7RTZ8</accession>
<evidence type="ECO:0000256" key="4">
    <source>
        <dbReference type="ARBA" id="ARBA00022989"/>
    </source>
</evidence>
<comment type="subcellular location">
    <subcellularLocation>
        <location evidence="1">Cell membrane</location>
        <topology evidence="1">Multi-pass membrane protein</topology>
    </subcellularLocation>
</comment>
<dbReference type="InterPro" id="IPR003838">
    <property type="entry name" value="ABC3_permease_C"/>
</dbReference>
<feature type="domain" description="MacB-like periplasmic core" evidence="9">
    <location>
        <begin position="437"/>
        <end position="624"/>
    </location>
</feature>